<keyword evidence="1" id="KW-0472">Membrane</keyword>
<reference evidence="2" key="2">
    <citation type="submission" date="2020-09" db="EMBL/GenBank/DDBJ databases">
        <authorList>
            <person name="Sun Q."/>
            <person name="Ohkuma M."/>
        </authorList>
    </citation>
    <scope>NUCLEOTIDE SEQUENCE</scope>
    <source>
        <strain evidence="2">JCM 4714</strain>
    </source>
</reference>
<accession>A0A918YNE1</accession>
<gene>
    <name evidence="2" type="ORF">GCM10010339_63020</name>
</gene>
<reference evidence="2" key="1">
    <citation type="journal article" date="2014" name="Int. J. Syst. Evol. Microbiol.">
        <title>Complete genome sequence of Corynebacterium casei LMG S-19264T (=DSM 44701T), isolated from a smear-ripened cheese.</title>
        <authorList>
            <consortium name="US DOE Joint Genome Institute (JGI-PGF)"/>
            <person name="Walter F."/>
            <person name="Albersmeier A."/>
            <person name="Kalinowski J."/>
            <person name="Ruckert C."/>
        </authorList>
    </citation>
    <scope>NUCLEOTIDE SEQUENCE</scope>
    <source>
        <strain evidence="2">JCM 4714</strain>
    </source>
</reference>
<keyword evidence="3" id="KW-1185">Reference proteome</keyword>
<evidence type="ECO:0000313" key="3">
    <source>
        <dbReference type="Proteomes" id="UP000655443"/>
    </source>
</evidence>
<dbReference type="AlphaFoldDB" id="A0A918YNE1"/>
<keyword evidence="1" id="KW-1133">Transmembrane helix</keyword>
<dbReference type="EMBL" id="BMVG01000020">
    <property type="protein sequence ID" value="GHE09708.1"/>
    <property type="molecule type" value="Genomic_DNA"/>
</dbReference>
<name>A0A918YNE1_9ACTN</name>
<organism evidence="2 3">
    <name type="scientific">Streptomyces alanosinicus</name>
    <dbReference type="NCBI Taxonomy" id="68171"/>
    <lineage>
        <taxon>Bacteria</taxon>
        <taxon>Bacillati</taxon>
        <taxon>Actinomycetota</taxon>
        <taxon>Actinomycetes</taxon>
        <taxon>Kitasatosporales</taxon>
        <taxon>Streptomycetaceae</taxon>
        <taxon>Streptomyces</taxon>
    </lineage>
</organism>
<protein>
    <submittedName>
        <fullName evidence="2">Uncharacterized protein</fullName>
    </submittedName>
</protein>
<dbReference type="Proteomes" id="UP000655443">
    <property type="component" value="Unassembled WGS sequence"/>
</dbReference>
<keyword evidence="1" id="KW-0812">Transmembrane</keyword>
<evidence type="ECO:0000313" key="2">
    <source>
        <dbReference type="EMBL" id="GHE09708.1"/>
    </source>
</evidence>
<proteinExistence type="predicted"/>
<evidence type="ECO:0000256" key="1">
    <source>
        <dbReference type="SAM" id="Phobius"/>
    </source>
</evidence>
<comment type="caution">
    <text evidence="2">The sequence shown here is derived from an EMBL/GenBank/DDBJ whole genome shotgun (WGS) entry which is preliminary data.</text>
</comment>
<feature type="transmembrane region" description="Helical" evidence="1">
    <location>
        <begin position="7"/>
        <end position="26"/>
    </location>
</feature>
<feature type="transmembrane region" description="Helical" evidence="1">
    <location>
        <begin position="32"/>
        <end position="50"/>
    </location>
</feature>
<sequence>MGIVNIAVASTAAPIALAFRVTTFWFNDRPVIAGRGVRILLVTLVILARARRIVYQGPP</sequence>